<dbReference type="Pfam" id="PF00403">
    <property type="entry name" value="HMA"/>
    <property type="match status" value="1"/>
</dbReference>
<evidence type="ECO:0000259" key="2">
    <source>
        <dbReference type="PROSITE" id="PS50846"/>
    </source>
</evidence>
<dbReference type="InterPro" id="IPR036163">
    <property type="entry name" value="HMA_dom_sf"/>
</dbReference>
<dbReference type="RefSeq" id="WP_104517474.1">
    <property type="nucleotide sequence ID" value="NZ_NHRY01000049.1"/>
</dbReference>
<dbReference type="PROSITE" id="PS01047">
    <property type="entry name" value="HMA_1"/>
    <property type="match status" value="1"/>
</dbReference>
<sequence length="64" mass="6868">MSVFRVPDMHCDGCVRSVTGAVRDLDEKATVQADLQTRQVRVETTASDEAVAAAIREAGFTVEG</sequence>
<dbReference type="PROSITE" id="PS50846">
    <property type="entry name" value="HMA_2"/>
    <property type="match status" value="1"/>
</dbReference>
<dbReference type="OrthoDB" id="9801832at2"/>
<dbReference type="Gene3D" id="3.30.70.100">
    <property type="match status" value="1"/>
</dbReference>
<dbReference type="SUPFAM" id="SSF55008">
    <property type="entry name" value="HMA, heavy metal-associated domain"/>
    <property type="match status" value="1"/>
</dbReference>
<organism evidence="3 4">
    <name type="scientific">Rhodopila globiformis</name>
    <name type="common">Rhodopseudomonas globiformis</name>
    <dbReference type="NCBI Taxonomy" id="1071"/>
    <lineage>
        <taxon>Bacteria</taxon>
        <taxon>Pseudomonadati</taxon>
        <taxon>Pseudomonadota</taxon>
        <taxon>Alphaproteobacteria</taxon>
        <taxon>Acetobacterales</taxon>
        <taxon>Acetobacteraceae</taxon>
        <taxon>Rhodopila</taxon>
    </lineage>
</organism>
<dbReference type="EMBL" id="NHRY01000049">
    <property type="protein sequence ID" value="PPQ37295.1"/>
    <property type="molecule type" value="Genomic_DNA"/>
</dbReference>
<evidence type="ECO:0000313" key="4">
    <source>
        <dbReference type="Proteomes" id="UP000239724"/>
    </source>
</evidence>
<protein>
    <submittedName>
        <fullName evidence="3">Copper resistance protein CopZ</fullName>
    </submittedName>
</protein>
<comment type="caution">
    <text evidence="3">The sequence shown here is derived from an EMBL/GenBank/DDBJ whole genome shotgun (WGS) entry which is preliminary data.</text>
</comment>
<reference evidence="3 4" key="1">
    <citation type="journal article" date="2018" name="Arch. Microbiol.">
        <title>New insights into the metabolic potential of the phototrophic purple bacterium Rhodopila globiformis DSM 161(T) from its draft genome sequence and evidence for a vanadium-dependent nitrogenase.</title>
        <authorList>
            <person name="Imhoff J.F."/>
            <person name="Rahn T."/>
            <person name="Kunzel S."/>
            <person name="Neulinger S.C."/>
        </authorList>
    </citation>
    <scope>NUCLEOTIDE SEQUENCE [LARGE SCALE GENOMIC DNA]</scope>
    <source>
        <strain evidence="3 4">DSM 161</strain>
    </source>
</reference>
<evidence type="ECO:0000313" key="3">
    <source>
        <dbReference type="EMBL" id="PPQ37295.1"/>
    </source>
</evidence>
<feature type="domain" description="HMA" evidence="2">
    <location>
        <begin position="1"/>
        <end position="63"/>
    </location>
</feature>
<dbReference type="AlphaFoldDB" id="A0A2S6NMH4"/>
<proteinExistence type="predicted"/>
<dbReference type="InterPro" id="IPR017969">
    <property type="entry name" value="Heavy-metal-associated_CS"/>
</dbReference>
<dbReference type="CDD" id="cd00371">
    <property type="entry name" value="HMA"/>
    <property type="match status" value="1"/>
</dbReference>
<dbReference type="InterPro" id="IPR006121">
    <property type="entry name" value="HMA_dom"/>
</dbReference>
<evidence type="ECO:0000256" key="1">
    <source>
        <dbReference type="ARBA" id="ARBA00022723"/>
    </source>
</evidence>
<keyword evidence="4" id="KW-1185">Reference proteome</keyword>
<dbReference type="Proteomes" id="UP000239724">
    <property type="component" value="Unassembled WGS sequence"/>
</dbReference>
<accession>A0A2S6NMH4</accession>
<gene>
    <name evidence="3" type="ORF">CCS01_03590</name>
</gene>
<keyword evidence="1" id="KW-0479">Metal-binding</keyword>
<name>A0A2S6NMH4_RHOGL</name>
<dbReference type="GO" id="GO:0046872">
    <property type="term" value="F:metal ion binding"/>
    <property type="evidence" value="ECO:0007669"/>
    <property type="project" value="UniProtKB-KW"/>
</dbReference>